<feature type="coiled-coil region" evidence="2">
    <location>
        <begin position="27"/>
        <end position="54"/>
    </location>
</feature>
<accession>A0A9P4L4J9</accession>
<dbReference type="GeneID" id="63855266"/>
<dbReference type="OrthoDB" id="408631at2759"/>
<evidence type="ECO:0000256" key="1">
    <source>
        <dbReference type="ARBA" id="ARBA00093634"/>
    </source>
</evidence>
<dbReference type="GO" id="GO:1990871">
    <property type="term" value="C:Vma12-Vma22 assembly complex"/>
    <property type="evidence" value="ECO:0007669"/>
    <property type="project" value="TreeGrafter"/>
</dbReference>
<dbReference type="GO" id="GO:0070072">
    <property type="term" value="P:vacuolar proton-transporting V-type ATPase complex assembly"/>
    <property type="evidence" value="ECO:0007669"/>
    <property type="project" value="InterPro"/>
</dbReference>
<evidence type="ECO:0000256" key="2">
    <source>
        <dbReference type="SAM" id="Coils"/>
    </source>
</evidence>
<dbReference type="PANTHER" id="PTHR31996">
    <property type="entry name" value="COILED-COIL DOMAIN-CONTAINING PROTEIN 115"/>
    <property type="match status" value="1"/>
</dbReference>
<evidence type="ECO:0000256" key="3">
    <source>
        <dbReference type="SAM" id="MobiDB-lite"/>
    </source>
</evidence>
<name>A0A9P4L4J9_9PLEO</name>
<feature type="compositionally biased region" description="Basic and acidic residues" evidence="3">
    <location>
        <begin position="166"/>
        <end position="175"/>
    </location>
</feature>
<keyword evidence="2" id="KW-0175">Coiled coil</keyword>
<feature type="region of interest" description="Disordered" evidence="3">
    <location>
        <begin position="104"/>
        <end position="180"/>
    </location>
</feature>
<feature type="compositionally biased region" description="Polar residues" evidence="3">
    <location>
        <begin position="143"/>
        <end position="165"/>
    </location>
</feature>
<dbReference type="Proteomes" id="UP000800039">
    <property type="component" value="Unassembled WGS sequence"/>
</dbReference>
<sequence length="238" mass="26904">MTSIKDSLPHTFNAQSDIQRVEKDALIAQLDELLERYLHTLDEYEKVRRELAKQLSSGYLSLAQANFHNSSSAIRYGQDCYDERMQAIRKVNVKEPESEIIEGRIRFSTFPANESGKGVKSTEKSTPKEQEDENENKRDYASGDQQQPSETPKTGSTSEKTSAPRTDSREDRESTAESSKVVDPLHWFGILVPPALRTAQSTFISAVEGPIPQLATIARHLRTQEIEIGRVRKQIKKL</sequence>
<feature type="compositionally biased region" description="Basic and acidic residues" evidence="3">
    <location>
        <begin position="120"/>
        <end position="141"/>
    </location>
</feature>
<evidence type="ECO:0000313" key="4">
    <source>
        <dbReference type="EMBL" id="KAF1841399.1"/>
    </source>
</evidence>
<dbReference type="RefSeq" id="XP_040783962.1">
    <property type="nucleotide sequence ID" value="XM_040938016.1"/>
</dbReference>
<keyword evidence="5" id="KW-1185">Reference proteome</keyword>
<dbReference type="Pfam" id="PF21730">
    <property type="entry name" value="Vma22_CCDC115"/>
    <property type="match status" value="1"/>
</dbReference>
<dbReference type="PANTHER" id="PTHR31996:SF2">
    <property type="entry name" value="COILED-COIL DOMAIN-CONTAINING PROTEIN 115"/>
    <property type="match status" value="1"/>
</dbReference>
<protein>
    <recommendedName>
        <fullName evidence="1">Vacuolar ATPase assembly protein VMA22</fullName>
    </recommendedName>
</protein>
<comment type="caution">
    <text evidence="4">The sequence shown here is derived from an EMBL/GenBank/DDBJ whole genome shotgun (WGS) entry which is preliminary data.</text>
</comment>
<dbReference type="AlphaFoldDB" id="A0A9P4L4J9"/>
<dbReference type="EMBL" id="ML976618">
    <property type="protein sequence ID" value="KAF1841399.1"/>
    <property type="molecule type" value="Genomic_DNA"/>
</dbReference>
<gene>
    <name evidence="4" type="ORF">K460DRAFT_419467</name>
</gene>
<evidence type="ECO:0000313" key="5">
    <source>
        <dbReference type="Proteomes" id="UP000800039"/>
    </source>
</evidence>
<dbReference type="InterPro" id="IPR040357">
    <property type="entry name" value="Vma22/CCDC115"/>
</dbReference>
<organism evidence="4 5">
    <name type="scientific">Cucurbitaria berberidis CBS 394.84</name>
    <dbReference type="NCBI Taxonomy" id="1168544"/>
    <lineage>
        <taxon>Eukaryota</taxon>
        <taxon>Fungi</taxon>
        <taxon>Dikarya</taxon>
        <taxon>Ascomycota</taxon>
        <taxon>Pezizomycotina</taxon>
        <taxon>Dothideomycetes</taxon>
        <taxon>Pleosporomycetidae</taxon>
        <taxon>Pleosporales</taxon>
        <taxon>Pleosporineae</taxon>
        <taxon>Cucurbitariaceae</taxon>
        <taxon>Cucurbitaria</taxon>
    </lineage>
</organism>
<feature type="non-terminal residue" evidence="4">
    <location>
        <position position="1"/>
    </location>
</feature>
<proteinExistence type="predicted"/>
<dbReference type="GO" id="GO:0051082">
    <property type="term" value="F:unfolded protein binding"/>
    <property type="evidence" value="ECO:0007669"/>
    <property type="project" value="TreeGrafter"/>
</dbReference>
<reference evidence="4" key="1">
    <citation type="submission" date="2020-01" db="EMBL/GenBank/DDBJ databases">
        <authorList>
            <consortium name="DOE Joint Genome Institute"/>
            <person name="Haridas S."/>
            <person name="Albert R."/>
            <person name="Binder M."/>
            <person name="Bloem J."/>
            <person name="Labutti K."/>
            <person name="Salamov A."/>
            <person name="Andreopoulos B."/>
            <person name="Baker S.E."/>
            <person name="Barry K."/>
            <person name="Bills G."/>
            <person name="Bluhm B.H."/>
            <person name="Cannon C."/>
            <person name="Castanera R."/>
            <person name="Culley D.E."/>
            <person name="Daum C."/>
            <person name="Ezra D."/>
            <person name="Gonzalez J.B."/>
            <person name="Henrissat B."/>
            <person name="Kuo A."/>
            <person name="Liang C."/>
            <person name="Lipzen A."/>
            <person name="Lutzoni F."/>
            <person name="Magnuson J."/>
            <person name="Mondo S."/>
            <person name="Nolan M."/>
            <person name="Ohm R."/>
            <person name="Pangilinan J."/>
            <person name="Park H.-J."/>
            <person name="Ramirez L."/>
            <person name="Alfaro M."/>
            <person name="Sun H."/>
            <person name="Tritt A."/>
            <person name="Yoshinaga Y."/>
            <person name="Zwiers L.-H."/>
            <person name="Turgeon B.G."/>
            <person name="Goodwin S.B."/>
            <person name="Spatafora J.W."/>
            <person name="Crous P.W."/>
            <person name="Grigoriev I.V."/>
        </authorList>
    </citation>
    <scope>NUCLEOTIDE SEQUENCE</scope>
    <source>
        <strain evidence="4">CBS 394.84</strain>
    </source>
</reference>